<dbReference type="OrthoDB" id="2427065at2"/>
<comment type="caution">
    <text evidence="6">The sequence shown here is derived from an EMBL/GenBank/DDBJ whole genome shotgun (WGS) entry which is preliminary data.</text>
</comment>
<evidence type="ECO:0000313" key="6">
    <source>
        <dbReference type="EMBL" id="RED55201.1"/>
    </source>
</evidence>
<dbReference type="EC" id="3.4.21.89" evidence="3"/>
<comment type="subcellular location">
    <subcellularLocation>
        <location evidence="1">Cell membrane</location>
        <topology evidence="1">Single-pass type II membrane protein</topology>
    </subcellularLocation>
    <subcellularLocation>
        <location evidence="3">Membrane</location>
        <topology evidence="3">Single-pass type II membrane protein</topology>
    </subcellularLocation>
</comment>
<dbReference type="GO" id="GO:0004252">
    <property type="term" value="F:serine-type endopeptidase activity"/>
    <property type="evidence" value="ECO:0007669"/>
    <property type="project" value="InterPro"/>
</dbReference>
<dbReference type="AlphaFoldDB" id="A0A3D9I0M4"/>
<dbReference type="PANTHER" id="PTHR43390:SF1">
    <property type="entry name" value="CHLOROPLAST PROCESSING PEPTIDASE"/>
    <property type="match status" value="1"/>
</dbReference>
<proteinExistence type="inferred from homology"/>
<sequence>MWRLLAIVAAVFLIAGCQNKAIQDPYTLPKLQQVEPAEHQVIVRLLNDAMLGKEVYSLKDLVVDPESYKNGNIQRGDVVYFFYPAEVLSKYPEIELQQELRVVALSGETISMKWGQVFINGDKLDAFYGKDMNNDVKALKKKLKEPDLFDFEKENFNNLIRTVESENLEEQVVPEGMLFLLGDNRMRALDSYFFGPIAEENIIGKVIGYTK</sequence>
<evidence type="ECO:0000256" key="3">
    <source>
        <dbReference type="RuleBase" id="RU362042"/>
    </source>
</evidence>
<keyword evidence="3" id="KW-0645">Protease</keyword>
<dbReference type="GO" id="GO:0005886">
    <property type="term" value="C:plasma membrane"/>
    <property type="evidence" value="ECO:0007669"/>
    <property type="project" value="UniProtKB-SubCell"/>
</dbReference>
<evidence type="ECO:0000256" key="2">
    <source>
        <dbReference type="ARBA" id="ARBA00009370"/>
    </source>
</evidence>
<dbReference type="Pfam" id="PF10502">
    <property type="entry name" value="Peptidase_S26"/>
    <property type="match status" value="1"/>
</dbReference>
<dbReference type="InterPro" id="IPR019533">
    <property type="entry name" value="Peptidase_S26"/>
</dbReference>
<keyword evidence="4" id="KW-0732">Signal</keyword>
<dbReference type="EMBL" id="QRDZ01000044">
    <property type="protein sequence ID" value="RED55201.1"/>
    <property type="molecule type" value="Genomic_DNA"/>
</dbReference>
<dbReference type="NCBIfam" id="TIGR02227">
    <property type="entry name" value="sigpep_I_bact"/>
    <property type="match status" value="1"/>
</dbReference>
<evidence type="ECO:0000313" key="7">
    <source>
        <dbReference type="Proteomes" id="UP000256977"/>
    </source>
</evidence>
<accession>A0A3D9I0M4</accession>
<evidence type="ECO:0000256" key="4">
    <source>
        <dbReference type="SAM" id="SignalP"/>
    </source>
</evidence>
<gene>
    <name evidence="6" type="ORF">DFP98_14444</name>
</gene>
<dbReference type="RefSeq" id="WP_116065266.1">
    <property type="nucleotide sequence ID" value="NZ_QRDZ01000044.1"/>
</dbReference>
<name>A0A3D9I0M4_9BACL</name>
<dbReference type="PANTHER" id="PTHR43390">
    <property type="entry name" value="SIGNAL PEPTIDASE I"/>
    <property type="match status" value="1"/>
</dbReference>
<organism evidence="6 7">
    <name type="scientific">Cohnella phaseoli</name>
    <dbReference type="NCBI Taxonomy" id="456490"/>
    <lineage>
        <taxon>Bacteria</taxon>
        <taxon>Bacillati</taxon>
        <taxon>Bacillota</taxon>
        <taxon>Bacilli</taxon>
        <taxon>Bacillales</taxon>
        <taxon>Paenibacillaceae</taxon>
        <taxon>Cohnella</taxon>
    </lineage>
</organism>
<keyword evidence="3" id="KW-0378">Hydrolase</keyword>
<dbReference type="CDD" id="cd06530">
    <property type="entry name" value="S26_SPase_I"/>
    <property type="match status" value="1"/>
</dbReference>
<dbReference type="InterPro" id="IPR036286">
    <property type="entry name" value="LexA/Signal_pep-like_sf"/>
</dbReference>
<dbReference type="GO" id="GO:0009003">
    <property type="term" value="F:signal peptidase activity"/>
    <property type="evidence" value="ECO:0007669"/>
    <property type="project" value="UniProtKB-EC"/>
</dbReference>
<evidence type="ECO:0000256" key="1">
    <source>
        <dbReference type="ARBA" id="ARBA00004401"/>
    </source>
</evidence>
<feature type="chain" id="PRO_5038632647" description="Signal peptidase I" evidence="4">
    <location>
        <begin position="21"/>
        <end position="211"/>
    </location>
</feature>
<feature type="domain" description="Peptidase S26" evidence="5">
    <location>
        <begin position="61"/>
        <end position="206"/>
    </location>
</feature>
<comment type="similarity">
    <text evidence="2 3">Belongs to the peptidase S26 family.</text>
</comment>
<feature type="signal peptide" evidence="4">
    <location>
        <begin position="1"/>
        <end position="20"/>
    </location>
</feature>
<dbReference type="InterPro" id="IPR000223">
    <property type="entry name" value="Pept_S26A_signal_pept_1"/>
</dbReference>
<reference evidence="6 7" key="1">
    <citation type="submission" date="2018-07" db="EMBL/GenBank/DDBJ databases">
        <title>Genomic Encyclopedia of Type Strains, Phase III (KMG-III): the genomes of soil and plant-associated and newly described type strains.</title>
        <authorList>
            <person name="Whitman W."/>
        </authorList>
    </citation>
    <scope>NUCLEOTIDE SEQUENCE [LARGE SCALE GENOMIC DNA]</scope>
    <source>
        <strain evidence="6 7">CECT 7287</strain>
    </source>
</reference>
<protein>
    <recommendedName>
        <fullName evidence="3">Signal peptidase I</fullName>
        <ecNumber evidence="3">3.4.21.89</ecNumber>
    </recommendedName>
</protein>
<dbReference type="SUPFAM" id="SSF51306">
    <property type="entry name" value="LexA/Signal peptidase"/>
    <property type="match status" value="1"/>
</dbReference>
<comment type="catalytic activity">
    <reaction evidence="3">
        <text>Cleavage of hydrophobic, N-terminal signal or leader sequences from secreted and periplasmic proteins.</text>
        <dbReference type="EC" id="3.4.21.89"/>
    </reaction>
</comment>
<dbReference type="PRINTS" id="PR00727">
    <property type="entry name" value="LEADERPTASE"/>
</dbReference>
<dbReference type="GO" id="GO:0006465">
    <property type="term" value="P:signal peptide processing"/>
    <property type="evidence" value="ECO:0007669"/>
    <property type="project" value="InterPro"/>
</dbReference>
<evidence type="ECO:0000259" key="5">
    <source>
        <dbReference type="Pfam" id="PF10502"/>
    </source>
</evidence>
<dbReference type="PROSITE" id="PS51257">
    <property type="entry name" value="PROKAR_LIPOPROTEIN"/>
    <property type="match status" value="1"/>
</dbReference>
<dbReference type="Gene3D" id="2.10.109.10">
    <property type="entry name" value="Umud Fragment, subunit A"/>
    <property type="match status" value="1"/>
</dbReference>
<dbReference type="Proteomes" id="UP000256977">
    <property type="component" value="Unassembled WGS sequence"/>
</dbReference>
<keyword evidence="7" id="KW-1185">Reference proteome</keyword>